<evidence type="ECO:0000256" key="14">
    <source>
        <dbReference type="ARBA" id="ARBA00023257"/>
    </source>
</evidence>
<evidence type="ECO:0000256" key="17">
    <source>
        <dbReference type="ARBA" id="ARBA00034104"/>
    </source>
</evidence>
<dbReference type="Pfam" id="PF02932">
    <property type="entry name" value="Neur_chan_memb"/>
    <property type="match status" value="1"/>
</dbReference>
<dbReference type="GO" id="GO:0007271">
    <property type="term" value="P:synaptic transmission, cholinergic"/>
    <property type="evidence" value="ECO:0007669"/>
    <property type="project" value="UniProtKB-ARBA"/>
</dbReference>
<evidence type="ECO:0000256" key="13">
    <source>
        <dbReference type="ARBA" id="ARBA00023180"/>
    </source>
</evidence>
<dbReference type="AlphaFoldDB" id="A0AAN0LP86"/>
<dbReference type="GO" id="GO:0045211">
    <property type="term" value="C:postsynaptic membrane"/>
    <property type="evidence" value="ECO:0007669"/>
    <property type="project" value="UniProtKB-SubCell"/>
</dbReference>
<dbReference type="FunFam" id="2.70.170.10:FF:000013">
    <property type="entry name" value="Acetylcholine receptor subunit alpha"/>
    <property type="match status" value="1"/>
</dbReference>
<keyword evidence="4" id="KW-1003">Cell membrane</keyword>
<evidence type="ECO:0000256" key="3">
    <source>
        <dbReference type="ARBA" id="ARBA00022448"/>
    </source>
</evidence>
<dbReference type="InterPro" id="IPR002394">
    <property type="entry name" value="Nicotinic_acetylcholine_rcpt"/>
</dbReference>
<dbReference type="PRINTS" id="PR00252">
    <property type="entry name" value="NRIONCHANNEL"/>
</dbReference>
<evidence type="ECO:0000256" key="16">
    <source>
        <dbReference type="ARBA" id="ARBA00023303"/>
    </source>
</evidence>
<dbReference type="GO" id="GO:0022848">
    <property type="term" value="F:acetylcholine-gated monoatomic cation-selective channel activity"/>
    <property type="evidence" value="ECO:0007669"/>
    <property type="project" value="InterPro"/>
</dbReference>
<keyword evidence="10 18" id="KW-0472">Membrane</keyword>
<evidence type="ECO:0000256" key="15">
    <source>
        <dbReference type="ARBA" id="ARBA00023286"/>
    </source>
</evidence>
<evidence type="ECO:0000256" key="9">
    <source>
        <dbReference type="ARBA" id="ARBA00023065"/>
    </source>
</evidence>
<keyword evidence="6" id="KW-0732">Signal</keyword>
<feature type="domain" description="Neurotransmitter-gated ion-channel ligand-binding" evidence="19">
    <location>
        <begin position="3"/>
        <end position="208"/>
    </location>
</feature>
<dbReference type="GO" id="GO:0004888">
    <property type="term" value="F:transmembrane signaling receptor activity"/>
    <property type="evidence" value="ECO:0007669"/>
    <property type="project" value="InterPro"/>
</dbReference>
<comment type="function">
    <text evidence="1">After binding acetylcholine, the AChR responds by an extensive change in conformation that affects all subunits and leads to opening of an ion-conducting channel across the plasma membrane.</text>
</comment>
<evidence type="ECO:0000256" key="4">
    <source>
        <dbReference type="ARBA" id="ARBA00022475"/>
    </source>
</evidence>
<keyword evidence="14" id="KW-0628">Postsynaptic cell membrane</keyword>
<evidence type="ECO:0000259" key="20">
    <source>
        <dbReference type="Pfam" id="PF02932"/>
    </source>
</evidence>
<reference evidence="21" key="1">
    <citation type="submission" date="2024-01" db="EMBL/GenBank/DDBJ databases">
        <title>Genome insights into chemosensory and detoxification machineries of broad mite, Polyphagotarsonemus latus (Tarsonemidae: Acari).</title>
        <authorList>
            <person name="Muthugoundar M."/>
            <person name="P J A."/>
            <person name="Augustine N."/>
        </authorList>
    </citation>
    <scope>NUCLEOTIDE SEQUENCE</scope>
</reference>
<dbReference type="InterPro" id="IPR038050">
    <property type="entry name" value="Neuro_actylchol_rec"/>
</dbReference>
<dbReference type="Gene3D" id="2.70.170.10">
    <property type="entry name" value="Neurotransmitter-gated ion-channel ligand-binding domain"/>
    <property type="match status" value="1"/>
</dbReference>
<evidence type="ECO:0000256" key="18">
    <source>
        <dbReference type="RuleBase" id="RU000687"/>
    </source>
</evidence>
<keyword evidence="11" id="KW-1015">Disulfide bond</keyword>
<keyword evidence="8" id="KW-0770">Synapse</keyword>
<keyword evidence="7 18" id="KW-1133">Transmembrane helix</keyword>
<evidence type="ECO:0000313" key="21">
    <source>
        <dbReference type="EMBL" id="WTM06410.1"/>
    </source>
</evidence>
<dbReference type="SUPFAM" id="SSF63712">
    <property type="entry name" value="Nicotinic receptor ligand binding domain-like"/>
    <property type="match status" value="1"/>
</dbReference>
<proteinExistence type="evidence at transcript level"/>
<keyword evidence="15" id="KW-1071">Ligand-gated ion channel</keyword>
<dbReference type="PROSITE" id="PS00236">
    <property type="entry name" value="NEUROTR_ION_CHANNEL"/>
    <property type="match status" value="1"/>
</dbReference>
<evidence type="ECO:0000256" key="6">
    <source>
        <dbReference type="ARBA" id="ARBA00022729"/>
    </source>
</evidence>
<sequence>MVDYNRLVRPVKNNNETVNVSFGLKLTQLIDLNLKSHVLSTNVWLEHQWYDHRLKWEPLENGKINRLYLPVDQIWLPHIVLLNSADGNYLPKLTNKVIVNSNGLVEWQPPAIFKSRCNIDIRWFPFDSQSCILKFGLYTNDAINIRLNFINQSIVKNNLIQNGIDLTEFNINSEWDLMSVPAQIIHKHSIAYSNSAQEILFKINLRRKKLYYFVHLVLPCIMISILSIFVFYLPSNSKEKMTLSVSILVCLSIFLYIVSEIVSTNSLSTPLIGRYLFFTLFQVTLSILLSTLIVNIYYKSETNLKANCRLRKFLLRFLPNLLKMQPLNSILCSAQFYATSSNSRLSTSGFYYSSACQNIVASYHSKNLQSEIELNSSLVKSEEKNENTSLTQKNHVLENFNTTSSTSSSNDSSNEFMKNFSCINNMEHLKENFLTSNSCLKENQKNLKKKPIQFEKAVKNLNFLANHIHNAEQYSKVQEEWRFLAIVLDRLFLWIFGLSCLIGWLFILLQAPSLYDNQQPIDRQETEIYL</sequence>
<feature type="transmembrane region" description="Helical" evidence="18">
    <location>
        <begin position="210"/>
        <end position="233"/>
    </location>
</feature>
<dbReference type="InterPro" id="IPR006202">
    <property type="entry name" value="Neur_chan_lig-bd"/>
</dbReference>
<dbReference type="InterPro" id="IPR018000">
    <property type="entry name" value="Neurotransmitter_ion_chnl_CS"/>
</dbReference>
<keyword evidence="12 21" id="KW-0675">Receptor</keyword>
<dbReference type="Pfam" id="PF02931">
    <property type="entry name" value="Neur_chan_LBD"/>
    <property type="match status" value="1"/>
</dbReference>
<evidence type="ECO:0000259" key="19">
    <source>
        <dbReference type="Pfam" id="PF02931"/>
    </source>
</evidence>
<feature type="transmembrane region" description="Helical" evidence="18">
    <location>
        <begin position="275"/>
        <end position="298"/>
    </location>
</feature>
<evidence type="ECO:0000256" key="1">
    <source>
        <dbReference type="ARBA" id="ARBA00003328"/>
    </source>
</evidence>
<dbReference type="InterPro" id="IPR006201">
    <property type="entry name" value="Neur_channel"/>
</dbReference>
<keyword evidence="9 18" id="KW-0406">Ion transport</keyword>
<evidence type="ECO:0000256" key="5">
    <source>
        <dbReference type="ARBA" id="ARBA00022692"/>
    </source>
</evidence>
<name>A0AAN0LP86_9ACAR</name>
<gene>
    <name evidence="21" type="primary">nAChR</name>
</gene>
<dbReference type="FunFam" id="1.20.58.390:FF:000022">
    <property type="entry name" value="Nicotinic acetylcholine receptor subunit alpha4"/>
    <property type="match status" value="1"/>
</dbReference>
<comment type="subcellular location">
    <subcellularLocation>
        <location evidence="17">Postsynaptic cell membrane</location>
        <topology evidence="17">Multi-pass membrane protein</topology>
    </subcellularLocation>
</comment>
<dbReference type="InterPro" id="IPR036734">
    <property type="entry name" value="Neur_chan_lig-bd_sf"/>
</dbReference>
<evidence type="ECO:0000256" key="2">
    <source>
        <dbReference type="ARBA" id="ARBA00009237"/>
    </source>
</evidence>
<dbReference type="InterPro" id="IPR006029">
    <property type="entry name" value="Neurotrans-gated_channel_TM"/>
</dbReference>
<dbReference type="Gene3D" id="1.20.58.390">
    <property type="entry name" value="Neurotransmitter-gated ion-channel transmembrane domain"/>
    <property type="match status" value="2"/>
</dbReference>
<accession>A0AAN0LP86</accession>
<dbReference type="PANTHER" id="PTHR18945">
    <property type="entry name" value="NEUROTRANSMITTER GATED ION CHANNEL"/>
    <property type="match status" value="1"/>
</dbReference>
<dbReference type="InterPro" id="IPR036719">
    <property type="entry name" value="Neuro-gated_channel_TM_sf"/>
</dbReference>
<keyword evidence="5 18" id="KW-0812">Transmembrane</keyword>
<organism evidence="21">
    <name type="scientific">Polyphagotarsonemus latus</name>
    <dbReference type="NCBI Taxonomy" id="1204166"/>
    <lineage>
        <taxon>Eukaryota</taxon>
        <taxon>Metazoa</taxon>
        <taxon>Ecdysozoa</taxon>
        <taxon>Arthropoda</taxon>
        <taxon>Chelicerata</taxon>
        <taxon>Arachnida</taxon>
        <taxon>Acari</taxon>
        <taxon>Acariformes</taxon>
        <taxon>Trombidiformes</taxon>
        <taxon>Prostigmata</taxon>
        <taxon>Eleutherengona</taxon>
        <taxon>Heterostigmata</taxon>
        <taxon>Tarsonemoidea</taxon>
        <taxon>Tarsonemidae</taxon>
        <taxon>Polyphagotarsonemus</taxon>
    </lineage>
</organism>
<comment type="similarity">
    <text evidence="2">Belongs to the ligand-gated ion channel (TC 1.A.9) family. Acetylcholine receptor (TC 1.A.9.1) subfamily.</text>
</comment>
<dbReference type="SUPFAM" id="SSF90112">
    <property type="entry name" value="Neurotransmitter-gated ion-channel transmembrane pore"/>
    <property type="match status" value="1"/>
</dbReference>
<keyword evidence="3 18" id="KW-0813">Transport</keyword>
<evidence type="ECO:0000256" key="10">
    <source>
        <dbReference type="ARBA" id="ARBA00023136"/>
    </source>
</evidence>
<dbReference type="CDD" id="cd19064">
    <property type="entry name" value="LGIC_TM_nAChR"/>
    <property type="match status" value="1"/>
</dbReference>
<keyword evidence="13" id="KW-0325">Glycoprotein</keyword>
<keyword evidence="16 18" id="KW-0407">Ion channel</keyword>
<dbReference type="PRINTS" id="PR00254">
    <property type="entry name" value="NICOTINICR"/>
</dbReference>
<feature type="domain" description="Neurotransmitter-gated ion-channel transmembrane" evidence="20">
    <location>
        <begin position="216"/>
        <end position="507"/>
    </location>
</feature>
<evidence type="ECO:0000256" key="11">
    <source>
        <dbReference type="ARBA" id="ARBA00023157"/>
    </source>
</evidence>
<evidence type="ECO:0000256" key="8">
    <source>
        <dbReference type="ARBA" id="ARBA00023018"/>
    </source>
</evidence>
<evidence type="ECO:0000256" key="7">
    <source>
        <dbReference type="ARBA" id="ARBA00022989"/>
    </source>
</evidence>
<protein>
    <submittedName>
        <fullName evidence="21">Nicotinic acetylcholine receptor</fullName>
    </submittedName>
</protein>
<dbReference type="EMBL" id="PP191249">
    <property type="protein sequence ID" value="WTM06410.1"/>
    <property type="molecule type" value="mRNA"/>
</dbReference>
<feature type="transmembrane region" description="Helical" evidence="18">
    <location>
        <begin position="491"/>
        <end position="509"/>
    </location>
</feature>
<feature type="transmembrane region" description="Helical" evidence="18">
    <location>
        <begin position="245"/>
        <end position="263"/>
    </location>
</feature>
<evidence type="ECO:0000256" key="12">
    <source>
        <dbReference type="ARBA" id="ARBA00023170"/>
    </source>
</evidence>